<dbReference type="AlphaFoldDB" id="A0A0F9AR81"/>
<accession>A0A0F9AR81</accession>
<gene>
    <name evidence="1" type="ORF">LCGC14_2818470</name>
</gene>
<organism evidence="1">
    <name type="scientific">marine sediment metagenome</name>
    <dbReference type="NCBI Taxonomy" id="412755"/>
    <lineage>
        <taxon>unclassified sequences</taxon>
        <taxon>metagenomes</taxon>
        <taxon>ecological metagenomes</taxon>
    </lineage>
</organism>
<name>A0A0F9AR81_9ZZZZ</name>
<comment type="caution">
    <text evidence="1">The sequence shown here is derived from an EMBL/GenBank/DDBJ whole genome shotgun (WGS) entry which is preliminary data.</text>
</comment>
<dbReference type="SUPFAM" id="SSF57783">
    <property type="entry name" value="Zinc beta-ribbon"/>
    <property type="match status" value="1"/>
</dbReference>
<sequence length="72" mass="8531">MYIIDPEMYKPIQCKECNSQDIAKMLNTGMIKCLDCSREKKDTTDWRYAVMKPVASDSIFTRRVNENPFRDF</sequence>
<evidence type="ECO:0000313" key="1">
    <source>
        <dbReference type="EMBL" id="KKK80939.1"/>
    </source>
</evidence>
<proteinExistence type="predicted"/>
<dbReference type="EMBL" id="LAZR01053350">
    <property type="protein sequence ID" value="KKK80939.1"/>
    <property type="molecule type" value="Genomic_DNA"/>
</dbReference>
<protein>
    <submittedName>
        <fullName evidence="1">Uncharacterized protein</fullName>
    </submittedName>
</protein>
<reference evidence="1" key="1">
    <citation type="journal article" date="2015" name="Nature">
        <title>Complex archaea that bridge the gap between prokaryotes and eukaryotes.</title>
        <authorList>
            <person name="Spang A."/>
            <person name="Saw J.H."/>
            <person name="Jorgensen S.L."/>
            <person name="Zaremba-Niedzwiedzka K."/>
            <person name="Martijn J."/>
            <person name="Lind A.E."/>
            <person name="van Eijk R."/>
            <person name="Schleper C."/>
            <person name="Guy L."/>
            <person name="Ettema T.J."/>
        </authorList>
    </citation>
    <scope>NUCLEOTIDE SEQUENCE</scope>
</reference>